<dbReference type="SUPFAM" id="SSF54427">
    <property type="entry name" value="NTF2-like"/>
    <property type="match status" value="1"/>
</dbReference>
<evidence type="ECO:0000313" key="3">
    <source>
        <dbReference type="Proteomes" id="UP000467164"/>
    </source>
</evidence>
<feature type="domain" description="SnoaL-like" evidence="1">
    <location>
        <begin position="61"/>
        <end position="191"/>
    </location>
</feature>
<evidence type="ECO:0000259" key="1">
    <source>
        <dbReference type="Pfam" id="PF13577"/>
    </source>
</evidence>
<keyword evidence="3" id="KW-1185">Reference proteome</keyword>
<dbReference type="EMBL" id="AP022572">
    <property type="protein sequence ID" value="BBX56027.1"/>
    <property type="molecule type" value="Genomic_DNA"/>
</dbReference>
<dbReference type="Pfam" id="PF13577">
    <property type="entry name" value="SnoaL_4"/>
    <property type="match status" value="1"/>
</dbReference>
<dbReference type="AlphaFoldDB" id="A0A7I7L8S4"/>
<name>A0A7I7L8S4_9MYCO</name>
<organism evidence="2 3">
    <name type="scientific">Mycobacterium shottsii</name>
    <dbReference type="NCBI Taxonomy" id="133549"/>
    <lineage>
        <taxon>Bacteria</taxon>
        <taxon>Bacillati</taxon>
        <taxon>Actinomycetota</taxon>
        <taxon>Actinomycetes</taxon>
        <taxon>Mycobacteriales</taxon>
        <taxon>Mycobacteriaceae</taxon>
        <taxon>Mycobacterium</taxon>
        <taxon>Mycobacterium ulcerans group</taxon>
    </lineage>
</organism>
<dbReference type="Proteomes" id="UP000467164">
    <property type="component" value="Chromosome"/>
</dbReference>
<proteinExistence type="predicted"/>
<reference evidence="2 3" key="1">
    <citation type="journal article" date="2019" name="Emerg. Microbes Infect.">
        <title>Comprehensive subspecies identification of 175 nontuberculous mycobacteria species based on 7547 genomic profiles.</title>
        <authorList>
            <person name="Matsumoto Y."/>
            <person name="Kinjo T."/>
            <person name="Motooka D."/>
            <person name="Nabeya D."/>
            <person name="Jung N."/>
            <person name="Uechi K."/>
            <person name="Horii T."/>
            <person name="Iida T."/>
            <person name="Fujita J."/>
            <person name="Nakamura S."/>
        </authorList>
    </citation>
    <scope>NUCLEOTIDE SEQUENCE [LARGE SCALE GENOMIC DNA]</scope>
    <source>
        <strain evidence="2 3">JCM 12657</strain>
    </source>
</reference>
<gene>
    <name evidence="2" type="ORF">MSHO_13720</name>
</gene>
<dbReference type="Gene3D" id="3.10.450.50">
    <property type="match status" value="1"/>
</dbReference>
<protein>
    <recommendedName>
        <fullName evidence="1">SnoaL-like domain-containing protein</fullName>
    </recommendedName>
</protein>
<accession>A0A7I7L8S4</accession>
<dbReference type="KEGG" id="msho:MSHO_13720"/>
<dbReference type="CDD" id="cd00531">
    <property type="entry name" value="NTF2_like"/>
    <property type="match status" value="1"/>
</dbReference>
<dbReference type="InterPro" id="IPR032710">
    <property type="entry name" value="NTF2-like_dom_sf"/>
</dbReference>
<sequence>MSTAKTTGTTWGMPSGLTVANRATGDCVNLTAGSNTSPTGPAYGPEWGRSVWPARYRCSMRAETQIANLLYRYAECIDAGDLPAAAALFEHARIRIAADGDQDGGQDTVDAAGLLKIWEALIIVYPNGTPRTKHVVSNPIIEIDPQCGIARCRSYYTVFQQVDDFPLQPIVTGRYHDRFACVDGKWRFSYRDLTLIDMVGDVSHHLRYALEPGPSTSANNRRSGP</sequence>
<evidence type="ECO:0000313" key="2">
    <source>
        <dbReference type="EMBL" id="BBX56027.1"/>
    </source>
</evidence>
<dbReference type="InterPro" id="IPR037401">
    <property type="entry name" value="SnoaL-like"/>
</dbReference>